<keyword evidence="2" id="KW-1185">Reference proteome</keyword>
<gene>
    <name evidence="1" type="ORF">C0Q70_06242</name>
</gene>
<protein>
    <submittedName>
        <fullName evidence="1">Uncharacterized protein</fullName>
    </submittedName>
</protein>
<organism evidence="1 2">
    <name type="scientific">Pomacea canaliculata</name>
    <name type="common">Golden apple snail</name>
    <dbReference type="NCBI Taxonomy" id="400727"/>
    <lineage>
        <taxon>Eukaryota</taxon>
        <taxon>Metazoa</taxon>
        <taxon>Spiralia</taxon>
        <taxon>Lophotrochozoa</taxon>
        <taxon>Mollusca</taxon>
        <taxon>Gastropoda</taxon>
        <taxon>Caenogastropoda</taxon>
        <taxon>Architaenioglossa</taxon>
        <taxon>Ampullarioidea</taxon>
        <taxon>Ampullariidae</taxon>
        <taxon>Pomacea</taxon>
    </lineage>
</organism>
<dbReference type="EMBL" id="PZQS01000003">
    <property type="protein sequence ID" value="PVD34961.1"/>
    <property type="molecule type" value="Genomic_DNA"/>
</dbReference>
<reference evidence="1 2" key="1">
    <citation type="submission" date="2018-04" db="EMBL/GenBank/DDBJ databases">
        <title>The genome of golden apple snail Pomacea canaliculata provides insight into stress tolerance and invasive adaptation.</title>
        <authorList>
            <person name="Liu C."/>
            <person name="Liu B."/>
            <person name="Ren Y."/>
            <person name="Zhang Y."/>
            <person name="Wang H."/>
            <person name="Li S."/>
            <person name="Jiang F."/>
            <person name="Yin L."/>
            <person name="Zhang G."/>
            <person name="Qian W."/>
            <person name="Fan W."/>
        </authorList>
    </citation>
    <scope>NUCLEOTIDE SEQUENCE [LARGE SCALE GENOMIC DNA]</scope>
    <source>
        <strain evidence="1">SZHN2017</strain>
        <tissue evidence="1">Muscle</tissue>
    </source>
</reference>
<dbReference type="AlphaFoldDB" id="A0A2T7PNG1"/>
<evidence type="ECO:0000313" key="1">
    <source>
        <dbReference type="EMBL" id="PVD34961.1"/>
    </source>
</evidence>
<accession>A0A2T7PNG1</accession>
<sequence>MLCRPNLFIRLVEPEVVVEGRGGAVRTRQMSELVGTSAGARGCLQESEPETAENGGMRFCCGGLDNSRYPCIAGQLLMSMVRVILFSDQSHQIVHLRKDKPLNAPQL</sequence>
<name>A0A2T7PNG1_POMCA</name>
<dbReference type="Proteomes" id="UP000245119">
    <property type="component" value="Linkage Group LG3"/>
</dbReference>
<comment type="caution">
    <text evidence="1">The sequence shown here is derived from an EMBL/GenBank/DDBJ whole genome shotgun (WGS) entry which is preliminary data.</text>
</comment>
<evidence type="ECO:0000313" key="2">
    <source>
        <dbReference type="Proteomes" id="UP000245119"/>
    </source>
</evidence>
<proteinExistence type="predicted"/>